<dbReference type="InterPro" id="IPR036986">
    <property type="entry name" value="S4_RNA-bd_sf"/>
</dbReference>
<dbReference type="Gene3D" id="3.10.290.10">
    <property type="entry name" value="RNA-binding S4 domain"/>
    <property type="match status" value="1"/>
</dbReference>
<protein>
    <submittedName>
        <fullName evidence="3">Tyrosine--tRNA ligase</fullName>
    </submittedName>
</protein>
<keyword evidence="3" id="KW-0436">Ligase</keyword>
<gene>
    <name evidence="3" type="ORF">H7U08_28650</name>
</gene>
<dbReference type="CDD" id="cd00165">
    <property type="entry name" value="S4"/>
    <property type="match status" value="1"/>
</dbReference>
<evidence type="ECO:0000313" key="4">
    <source>
        <dbReference type="Proteomes" id="UP001197806"/>
    </source>
</evidence>
<feature type="non-terminal residue" evidence="3">
    <location>
        <position position="1"/>
    </location>
</feature>
<evidence type="ECO:0000259" key="2">
    <source>
        <dbReference type="Pfam" id="PF22421"/>
    </source>
</evidence>
<dbReference type="AlphaFoldDB" id="A0AAW4R0A5"/>
<dbReference type="RefSeq" id="WP_260503610.1">
    <property type="nucleotide sequence ID" value="NZ_JACLPZ010000049.1"/>
</dbReference>
<organism evidence="3 4">
    <name type="scientific">Bacillus cereus</name>
    <dbReference type="NCBI Taxonomy" id="1396"/>
    <lineage>
        <taxon>Bacteria</taxon>
        <taxon>Bacillati</taxon>
        <taxon>Bacillota</taxon>
        <taxon>Bacilli</taxon>
        <taxon>Bacillales</taxon>
        <taxon>Bacillaceae</taxon>
        <taxon>Bacillus</taxon>
        <taxon>Bacillus cereus group</taxon>
    </lineage>
</organism>
<dbReference type="GO" id="GO:0016874">
    <property type="term" value="F:ligase activity"/>
    <property type="evidence" value="ECO:0007669"/>
    <property type="project" value="UniProtKB-KW"/>
</dbReference>
<keyword evidence="1" id="KW-0694">RNA-binding</keyword>
<comment type="caution">
    <text evidence="3">The sequence shown here is derived from an EMBL/GenBank/DDBJ whole genome shotgun (WGS) entry which is preliminary data.</text>
</comment>
<reference evidence="3" key="1">
    <citation type="submission" date="2020-08" db="EMBL/GenBank/DDBJ databases">
        <title>Fungal Genomes of the International Space Station.</title>
        <authorList>
            <person name="Seuylemezian A."/>
            <person name="Singh N.K."/>
            <person name="Wood J."/>
            <person name="Venkateswaran K."/>
        </authorList>
    </citation>
    <scope>NUCLEOTIDE SEQUENCE</scope>
    <source>
        <strain evidence="3">I2-B2</strain>
    </source>
</reference>
<dbReference type="Proteomes" id="UP001197806">
    <property type="component" value="Unassembled WGS sequence"/>
</dbReference>
<proteinExistence type="predicted"/>
<dbReference type="SUPFAM" id="SSF55174">
    <property type="entry name" value="Alpha-L RNA-binding motif"/>
    <property type="match status" value="1"/>
</dbReference>
<dbReference type="InterPro" id="IPR054608">
    <property type="entry name" value="SYY-like_C"/>
</dbReference>
<feature type="domain" description="Tyrosine--tRNA ligase SYY-like C-terminal" evidence="2">
    <location>
        <begin position="1"/>
        <end position="63"/>
    </location>
</feature>
<evidence type="ECO:0000313" key="3">
    <source>
        <dbReference type="EMBL" id="MBY0040464.1"/>
    </source>
</evidence>
<accession>A0AAW4R0A5</accession>
<sequence length="67" mass="7537">IVEWLVDLGIEPSRRQAREDINSGAISMNGEKVTDVNTDITVENSFDGRFIIIRKGKKNYSLVKLGE</sequence>
<name>A0AAW4R0A5_BACCE</name>
<dbReference type="PROSITE" id="PS50889">
    <property type="entry name" value="S4"/>
    <property type="match status" value="1"/>
</dbReference>
<evidence type="ECO:0000256" key="1">
    <source>
        <dbReference type="PROSITE-ProRule" id="PRU00182"/>
    </source>
</evidence>
<dbReference type="Pfam" id="PF22421">
    <property type="entry name" value="SYY_C-terminal"/>
    <property type="match status" value="1"/>
</dbReference>
<dbReference type="GO" id="GO:0003723">
    <property type="term" value="F:RNA binding"/>
    <property type="evidence" value="ECO:0007669"/>
    <property type="project" value="UniProtKB-KW"/>
</dbReference>
<dbReference type="EMBL" id="JACLPZ010000049">
    <property type="protein sequence ID" value="MBY0040464.1"/>
    <property type="molecule type" value="Genomic_DNA"/>
</dbReference>